<dbReference type="EMBL" id="BARV01040110">
    <property type="protein sequence ID" value="GAI50916.1"/>
    <property type="molecule type" value="Genomic_DNA"/>
</dbReference>
<sequence>PRRFGQPRTYSQRLARHPLNINVREHYSETVAFSISPIVLAEGIVEAIRVQDIKREIWYDYDRITGWTRGGYPVTSIEVAVGDNLYIAAYAKNLGDTAELHLLIKNDQMMALLDKREVVATGGTFGGETGTINMPDRAYGITVSVTP</sequence>
<evidence type="ECO:0000313" key="1">
    <source>
        <dbReference type="EMBL" id="GAI50916.1"/>
    </source>
</evidence>
<accession>X1Q823</accession>
<name>X1Q823_9ZZZZ</name>
<proteinExistence type="predicted"/>
<gene>
    <name evidence="1" type="ORF">S06H3_61240</name>
</gene>
<comment type="caution">
    <text evidence="1">The sequence shown here is derived from an EMBL/GenBank/DDBJ whole genome shotgun (WGS) entry which is preliminary data.</text>
</comment>
<protein>
    <submittedName>
        <fullName evidence="1">Uncharacterized protein</fullName>
    </submittedName>
</protein>
<reference evidence="1" key="1">
    <citation type="journal article" date="2014" name="Front. Microbiol.">
        <title>High frequency of phylogenetically diverse reductive dehalogenase-homologous genes in deep subseafloor sedimentary metagenomes.</title>
        <authorList>
            <person name="Kawai M."/>
            <person name="Futagami T."/>
            <person name="Toyoda A."/>
            <person name="Takaki Y."/>
            <person name="Nishi S."/>
            <person name="Hori S."/>
            <person name="Arai W."/>
            <person name="Tsubouchi T."/>
            <person name="Morono Y."/>
            <person name="Uchiyama I."/>
            <person name="Ito T."/>
            <person name="Fujiyama A."/>
            <person name="Inagaki F."/>
            <person name="Takami H."/>
        </authorList>
    </citation>
    <scope>NUCLEOTIDE SEQUENCE</scope>
    <source>
        <strain evidence="1">Expedition CK06-06</strain>
    </source>
</reference>
<organism evidence="1">
    <name type="scientific">marine sediment metagenome</name>
    <dbReference type="NCBI Taxonomy" id="412755"/>
    <lineage>
        <taxon>unclassified sequences</taxon>
        <taxon>metagenomes</taxon>
        <taxon>ecological metagenomes</taxon>
    </lineage>
</organism>
<feature type="non-terminal residue" evidence="1">
    <location>
        <position position="1"/>
    </location>
</feature>
<dbReference type="AlphaFoldDB" id="X1Q823"/>